<protein>
    <submittedName>
        <fullName evidence="6">Uncharacterized protein LOC100213014 isoform X1</fullName>
    </submittedName>
</protein>
<keyword evidence="3" id="KW-0472">Membrane</keyword>
<dbReference type="PROSITE" id="PS50062">
    <property type="entry name" value="BCL2_FAMILY"/>
    <property type="match status" value="1"/>
</dbReference>
<dbReference type="Pfam" id="PF00452">
    <property type="entry name" value="Bcl-2"/>
    <property type="match status" value="1"/>
</dbReference>
<evidence type="ECO:0000256" key="3">
    <source>
        <dbReference type="SAM" id="Phobius"/>
    </source>
</evidence>
<dbReference type="InterPro" id="IPR036834">
    <property type="entry name" value="Bcl-2-like_sf"/>
</dbReference>
<dbReference type="CDD" id="cd06845">
    <property type="entry name" value="Bcl-2_like"/>
    <property type="match status" value="1"/>
</dbReference>
<dbReference type="SMART" id="SM00337">
    <property type="entry name" value="BCL"/>
    <property type="match status" value="1"/>
</dbReference>
<comment type="similarity">
    <text evidence="1">Belongs to the Bcl-2 family.</text>
</comment>
<evidence type="ECO:0000256" key="1">
    <source>
        <dbReference type="ARBA" id="ARBA00009458"/>
    </source>
</evidence>
<dbReference type="InterPro" id="IPR046371">
    <property type="entry name" value="Bcl-2_BH1-3"/>
</dbReference>
<dbReference type="SUPFAM" id="SSF56854">
    <property type="entry name" value="Bcl-2 inhibitors of programmed cell death"/>
    <property type="match status" value="1"/>
</dbReference>
<evidence type="ECO:0000256" key="2">
    <source>
        <dbReference type="ARBA" id="ARBA00022703"/>
    </source>
</evidence>
<proteinExistence type="inferred from homology"/>
<keyword evidence="2" id="KW-0053">Apoptosis</keyword>
<feature type="transmembrane region" description="Helical" evidence="3">
    <location>
        <begin position="240"/>
        <end position="262"/>
    </location>
</feature>
<organism evidence="5 6">
    <name type="scientific">Hydra vulgaris</name>
    <name type="common">Hydra</name>
    <name type="synonym">Hydra attenuata</name>
    <dbReference type="NCBI Taxonomy" id="6087"/>
    <lineage>
        <taxon>Eukaryota</taxon>
        <taxon>Metazoa</taxon>
        <taxon>Cnidaria</taxon>
        <taxon>Hydrozoa</taxon>
        <taxon>Hydroidolina</taxon>
        <taxon>Anthoathecata</taxon>
        <taxon>Aplanulata</taxon>
        <taxon>Hydridae</taxon>
        <taxon>Hydra</taxon>
    </lineage>
</organism>
<dbReference type="PANTHER" id="PTHR11256">
    <property type="entry name" value="BCL-2 RELATED"/>
    <property type="match status" value="1"/>
</dbReference>
<dbReference type="Gene3D" id="1.10.437.10">
    <property type="entry name" value="Blc2-like"/>
    <property type="match status" value="1"/>
</dbReference>
<evidence type="ECO:0000313" key="6">
    <source>
        <dbReference type="RefSeq" id="XP_065648088.1"/>
    </source>
</evidence>
<dbReference type="InterPro" id="IPR026298">
    <property type="entry name" value="Bcl-2_fam"/>
</dbReference>
<gene>
    <name evidence="6" type="primary">LOC100213014</name>
</gene>
<dbReference type="Proteomes" id="UP001652625">
    <property type="component" value="Chromosome 03"/>
</dbReference>
<keyword evidence="5" id="KW-1185">Reference proteome</keyword>
<dbReference type="InterPro" id="IPR002475">
    <property type="entry name" value="Bcl2-like"/>
</dbReference>
<keyword evidence="3" id="KW-1133">Transmembrane helix</keyword>
<reference evidence="6" key="1">
    <citation type="submission" date="2025-08" db="UniProtKB">
        <authorList>
            <consortium name="RefSeq"/>
        </authorList>
    </citation>
    <scope>IDENTIFICATION</scope>
</reference>
<evidence type="ECO:0000313" key="5">
    <source>
        <dbReference type="Proteomes" id="UP001652625"/>
    </source>
</evidence>
<dbReference type="PRINTS" id="PR01862">
    <property type="entry name" value="BCL2FAMILY"/>
</dbReference>
<dbReference type="GeneID" id="100213014"/>
<evidence type="ECO:0000259" key="4">
    <source>
        <dbReference type="SMART" id="SM00337"/>
    </source>
</evidence>
<sequence length="291" mass="33554">MDSKIMRKKKTSFKDNVIKIREIMQGALSSSFVPDDNLWIHIFRQERLSRCLNGNLNVTSDFDVLTQAILEQVVDHEMKMQSDDHSPMKKHNSDSKMPTPPVDIIVAILQLKNLLLKLSPGLYNDIGAKLDFLLVDKRTACKTYSNFSEAMFEKCISWPLIVSFLLFSANLAAECIKNGRHKLVRNIYDWATLFTTLKLKGWIIENGGWEGLASFAKQDHKKPKRKYVVLDIGNFFNHPLSIKTLSVLIWIPILILLFAWLVNSQVKNKFFISIFKQTENKDFQNFVSNEL</sequence>
<feature type="domain" description="Bcl-2 Bcl-2 homology region 1-3" evidence="4">
    <location>
        <begin position="111"/>
        <end position="209"/>
    </location>
</feature>
<keyword evidence="3" id="KW-0812">Transmembrane</keyword>
<accession>A0ABM4BGG7</accession>
<name>A0ABM4BGG7_HYDVU</name>
<dbReference type="RefSeq" id="XP_065648088.1">
    <property type="nucleotide sequence ID" value="XM_065792016.1"/>
</dbReference>